<dbReference type="SUPFAM" id="SSF88723">
    <property type="entry name" value="PIN domain-like"/>
    <property type="match status" value="1"/>
</dbReference>
<dbReference type="Proteomes" id="UP000315589">
    <property type="component" value="Unassembled WGS sequence"/>
</dbReference>
<sequence>MKIFLDSCVWFAAIISPVGGSAALINKIIVLSEKTDIWIIISNEVIAETLKNLKQKSQPEKLLDFIKLYYKSPIIIYEGTNECVSRWVKHIHPEDALIACSAVEAKCNYFATLDKKHFFKKETFELAKSMKIIFPGDLLHELRKIK</sequence>
<evidence type="ECO:0000259" key="1">
    <source>
        <dbReference type="Pfam" id="PF01850"/>
    </source>
</evidence>
<feature type="domain" description="PIN" evidence="1">
    <location>
        <begin position="3"/>
        <end position="118"/>
    </location>
</feature>
<organism evidence="2 3">
    <name type="scientific">Candidatus Berkelbacteria bacterium Licking1014_85</name>
    <dbReference type="NCBI Taxonomy" id="2017148"/>
    <lineage>
        <taxon>Bacteria</taxon>
        <taxon>Candidatus Berkelbacteria</taxon>
    </lineage>
</organism>
<dbReference type="Gene3D" id="3.40.50.1010">
    <property type="entry name" value="5'-nuclease"/>
    <property type="match status" value="1"/>
</dbReference>
<dbReference type="EMBL" id="VMGI01000041">
    <property type="protein sequence ID" value="TSC92920.1"/>
    <property type="molecule type" value="Genomic_DNA"/>
</dbReference>
<evidence type="ECO:0000313" key="3">
    <source>
        <dbReference type="Proteomes" id="UP000315589"/>
    </source>
</evidence>
<proteinExistence type="predicted"/>
<evidence type="ECO:0000313" key="2">
    <source>
        <dbReference type="EMBL" id="TSC92920.1"/>
    </source>
</evidence>
<dbReference type="Pfam" id="PF01850">
    <property type="entry name" value="PIN"/>
    <property type="match status" value="1"/>
</dbReference>
<dbReference type="InterPro" id="IPR002716">
    <property type="entry name" value="PIN_dom"/>
</dbReference>
<protein>
    <recommendedName>
        <fullName evidence="1">PIN domain-containing protein</fullName>
    </recommendedName>
</protein>
<name>A0A554LJ81_9BACT</name>
<dbReference type="AlphaFoldDB" id="A0A554LJ81"/>
<dbReference type="InterPro" id="IPR029060">
    <property type="entry name" value="PIN-like_dom_sf"/>
</dbReference>
<comment type="caution">
    <text evidence="2">The sequence shown here is derived from an EMBL/GenBank/DDBJ whole genome shotgun (WGS) entry which is preliminary data.</text>
</comment>
<reference evidence="2 3" key="1">
    <citation type="submission" date="2017-07" db="EMBL/GenBank/DDBJ databases">
        <title>Mechanisms for carbon and nitrogen cycling indicate functional differentiation within the Candidate Phyla Radiation.</title>
        <authorList>
            <person name="Danczak R.E."/>
            <person name="Johnston M.D."/>
            <person name="Kenah C."/>
            <person name="Slattery M."/>
            <person name="Wrighton K.C."/>
            <person name="Wilkins M.J."/>
        </authorList>
    </citation>
    <scope>NUCLEOTIDE SEQUENCE [LARGE SCALE GENOMIC DNA]</scope>
    <source>
        <strain evidence="2">Licking1014_85</strain>
    </source>
</reference>
<accession>A0A554LJ81</accession>
<gene>
    <name evidence="2" type="ORF">CEN91_334</name>
</gene>
<dbReference type="CDD" id="cd09854">
    <property type="entry name" value="PIN_VapC-like"/>
    <property type="match status" value="1"/>
</dbReference>